<keyword evidence="2" id="KW-0808">Transferase</keyword>
<protein>
    <submittedName>
        <fullName evidence="2">Histone acetyltransferase HPA2/related acetyltransferase</fullName>
    </submittedName>
</protein>
<dbReference type="CDD" id="cd04301">
    <property type="entry name" value="NAT_SF"/>
    <property type="match status" value="1"/>
</dbReference>
<dbReference type="Pfam" id="PF00583">
    <property type="entry name" value="Acetyltransf_1"/>
    <property type="match status" value="1"/>
</dbReference>
<dbReference type="HOGENOM" id="CLU_091684_0_0_6"/>
<dbReference type="Proteomes" id="UP000000238">
    <property type="component" value="Chromosome"/>
</dbReference>
<evidence type="ECO:0000313" key="2">
    <source>
        <dbReference type="EMBL" id="ABC30647.1"/>
    </source>
</evidence>
<gene>
    <name evidence="2" type="ordered locus">HCH_03926</name>
</gene>
<dbReference type="eggNOG" id="COG0456">
    <property type="taxonomic scope" value="Bacteria"/>
</dbReference>
<sequence>MTGDLVADTALVRLDRSALSEAKSILFHAYRHEPTFQYLFDSSRPGYDQRVRATIREGLELHFAHDQDALGLVDEDTLVAVAFIGSPEARFSLADQLNWRIRMMLTAGLSSTKRYIDYHEQVHACLPKDTHHHLPFIGVHPKYQSKGYGRMLMQVIEGICRESPLSSGIGLDTGNARYLRFYLGLGYEKVGEVRLGNVTETVLFKPCH</sequence>
<dbReference type="OrthoDB" id="6195612at2"/>
<dbReference type="Gene3D" id="3.40.630.30">
    <property type="match status" value="1"/>
</dbReference>
<dbReference type="SUPFAM" id="SSF55729">
    <property type="entry name" value="Acyl-CoA N-acyltransferases (Nat)"/>
    <property type="match status" value="1"/>
</dbReference>
<evidence type="ECO:0000259" key="1">
    <source>
        <dbReference type="PROSITE" id="PS51186"/>
    </source>
</evidence>
<name>Q2SFC7_HAHCH</name>
<evidence type="ECO:0000313" key="3">
    <source>
        <dbReference type="Proteomes" id="UP000000238"/>
    </source>
</evidence>
<dbReference type="GO" id="GO:0016747">
    <property type="term" value="F:acyltransferase activity, transferring groups other than amino-acyl groups"/>
    <property type="evidence" value="ECO:0007669"/>
    <property type="project" value="InterPro"/>
</dbReference>
<keyword evidence="3" id="KW-1185">Reference proteome</keyword>
<reference evidence="2 3" key="1">
    <citation type="journal article" date="2005" name="Nucleic Acids Res.">
        <title>Genomic blueprint of Hahella chejuensis, a marine microbe producing an algicidal agent.</title>
        <authorList>
            <person name="Jeong H."/>
            <person name="Yim J.H."/>
            <person name="Lee C."/>
            <person name="Choi S.-H."/>
            <person name="Park Y.K."/>
            <person name="Yoon S.H."/>
            <person name="Hur C.-G."/>
            <person name="Kang H.-Y."/>
            <person name="Kim D."/>
            <person name="Lee H.H."/>
            <person name="Park K.H."/>
            <person name="Park S.-H."/>
            <person name="Park H.-S."/>
            <person name="Lee H.K."/>
            <person name="Oh T.K."/>
            <person name="Kim J.F."/>
        </authorList>
    </citation>
    <scope>NUCLEOTIDE SEQUENCE [LARGE SCALE GENOMIC DNA]</scope>
    <source>
        <strain evidence="2 3">KCTC 2396</strain>
    </source>
</reference>
<organism evidence="2 3">
    <name type="scientific">Hahella chejuensis (strain KCTC 2396)</name>
    <dbReference type="NCBI Taxonomy" id="349521"/>
    <lineage>
        <taxon>Bacteria</taxon>
        <taxon>Pseudomonadati</taxon>
        <taxon>Pseudomonadota</taxon>
        <taxon>Gammaproteobacteria</taxon>
        <taxon>Oceanospirillales</taxon>
        <taxon>Hahellaceae</taxon>
        <taxon>Hahella</taxon>
    </lineage>
</organism>
<dbReference type="InterPro" id="IPR016181">
    <property type="entry name" value="Acyl_CoA_acyltransferase"/>
</dbReference>
<dbReference type="STRING" id="349521.HCH_03926"/>
<dbReference type="PROSITE" id="PS51186">
    <property type="entry name" value="GNAT"/>
    <property type="match status" value="1"/>
</dbReference>
<feature type="domain" description="N-acetyltransferase" evidence="1">
    <location>
        <begin position="25"/>
        <end position="208"/>
    </location>
</feature>
<dbReference type="EMBL" id="CP000155">
    <property type="protein sequence ID" value="ABC30647.1"/>
    <property type="molecule type" value="Genomic_DNA"/>
</dbReference>
<dbReference type="RefSeq" id="WP_011397714.1">
    <property type="nucleotide sequence ID" value="NC_007645.1"/>
</dbReference>
<accession>Q2SFC7</accession>
<dbReference type="InterPro" id="IPR000182">
    <property type="entry name" value="GNAT_dom"/>
</dbReference>
<dbReference type="AlphaFoldDB" id="Q2SFC7"/>
<dbReference type="KEGG" id="hch:HCH_03926"/>
<proteinExistence type="predicted"/>